<evidence type="ECO:0000259" key="3">
    <source>
        <dbReference type="PROSITE" id="PS50930"/>
    </source>
</evidence>
<reference evidence="4 5" key="1">
    <citation type="submission" date="2020-08" db="EMBL/GenBank/DDBJ databases">
        <title>Genomic Encyclopedia of Type Strains, Phase IV (KMG-IV): sequencing the most valuable type-strain genomes for metagenomic binning, comparative biology and taxonomic classification.</title>
        <authorList>
            <person name="Goeker M."/>
        </authorList>
    </citation>
    <scope>NUCLEOTIDE SEQUENCE [LARGE SCALE GENOMIC DNA]</scope>
    <source>
        <strain evidence="4 5">DSM 17976</strain>
    </source>
</reference>
<dbReference type="InterPro" id="IPR001789">
    <property type="entry name" value="Sig_transdc_resp-reg_receiver"/>
</dbReference>
<keyword evidence="4" id="KW-0238">DNA-binding</keyword>
<dbReference type="Gene3D" id="3.40.50.2300">
    <property type="match status" value="1"/>
</dbReference>
<evidence type="ECO:0000259" key="2">
    <source>
        <dbReference type="PROSITE" id="PS50110"/>
    </source>
</evidence>
<dbReference type="SUPFAM" id="SSF52172">
    <property type="entry name" value="CheY-like"/>
    <property type="match status" value="1"/>
</dbReference>
<dbReference type="PANTHER" id="PTHR37299">
    <property type="entry name" value="TRANSCRIPTIONAL REGULATOR-RELATED"/>
    <property type="match status" value="1"/>
</dbReference>
<feature type="modified residue" description="4-aspartylphosphate" evidence="1">
    <location>
        <position position="56"/>
    </location>
</feature>
<protein>
    <submittedName>
        <fullName evidence="4">DNA-binding LytR/AlgR family response regulator</fullName>
    </submittedName>
</protein>
<dbReference type="InterPro" id="IPR011006">
    <property type="entry name" value="CheY-like_superfamily"/>
</dbReference>
<dbReference type="Proteomes" id="UP000541352">
    <property type="component" value="Unassembled WGS sequence"/>
</dbReference>
<dbReference type="Gene3D" id="2.40.50.1020">
    <property type="entry name" value="LytTr DNA-binding domain"/>
    <property type="match status" value="1"/>
</dbReference>
<dbReference type="InterPro" id="IPR046947">
    <property type="entry name" value="LytR-like"/>
</dbReference>
<dbReference type="GO" id="GO:0000156">
    <property type="term" value="F:phosphorelay response regulator activity"/>
    <property type="evidence" value="ECO:0007669"/>
    <property type="project" value="InterPro"/>
</dbReference>
<evidence type="ECO:0000256" key="1">
    <source>
        <dbReference type="PROSITE-ProRule" id="PRU00169"/>
    </source>
</evidence>
<dbReference type="AlphaFoldDB" id="A0A7W5ZSE6"/>
<proteinExistence type="predicted"/>
<evidence type="ECO:0000313" key="4">
    <source>
        <dbReference type="EMBL" id="MBB3842258.1"/>
    </source>
</evidence>
<organism evidence="4 5">
    <name type="scientific">Runella defluvii</name>
    <dbReference type="NCBI Taxonomy" id="370973"/>
    <lineage>
        <taxon>Bacteria</taxon>
        <taxon>Pseudomonadati</taxon>
        <taxon>Bacteroidota</taxon>
        <taxon>Cytophagia</taxon>
        <taxon>Cytophagales</taxon>
        <taxon>Spirosomataceae</taxon>
        <taxon>Runella</taxon>
    </lineage>
</organism>
<sequence length="244" mass="27809">MQIVSCLIVDDDTTFVQELSTQLEKLAFIKIVGSCKTYSETVMALKSTSINLIFLDINLESSEGLNGFDLLRQFPHLPPVVIVTNTPDYAVESYAIGIAKDFLVKPFDLRRLVLAINRAIDTDIESGQLIDAKNIFLKMGRKFQRFCIDEIDYFEGYGIYAKVITQDGITHVINDSLTELEAMLEEKKFMRVHKSYIINLNKLTGFDHNKLYLKNVSVPIGSSYKGRLDRLLRLFDNEVENSYS</sequence>
<comment type="caution">
    <text evidence="4">The sequence shown here is derived from an EMBL/GenBank/DDBJ whole genome shotgun (WGS) entry which is preliminary data.</text>
</comment>
<feature type="domain" description="HTH LytTR-type" evidence="3">
    <location>
        <begin position="148"/>
        <end position="234"/>
    </location>
</feature>
<dbReference type="GO" id="GO:0003677">
    <property type="term" value="F:DNA binding"/>
    <property type="evidence" value="ECO:0007669"/>
    <property type="project" value="UniProtKB-KW"/>
</dbReference>
<dbReference type="EMBL" id="JACIBY010000031">
    <property type="protein sequence ID" value="MBB3842258.1"/>
    <property type="molecule type" value="Genomic_DNA"/>
</dbReference>
<feature type="domain" description="Response regulatory" evidence="2">
    <location>
        <begin position="5"/>
        <end position="120"/>
    </location>
</feature>
<dbReference type="SMART" id="SM00850">
    <property type="entry name" value="LytTR"/>
    <property type="match status" value="1"/>
</dbReference>
<dbReference type="RefSeq" id="WP_183980501.1">
    <property type="nucleotide sequence ID" value="NZ_JACIBY010000031.1"/>
</dbReference>
<evidence type="ECO:0000313" key="5">
    <source>
        <dbReference type="Proteomes" id="UP000541352"/>
    </source>
</evidence>
<dbReference type="PANTHER" id="PTHR37299:SF1">
    <property type="entry name" value="STAGE 0 SPORULATION PROTEIN A HOMOLOG"/>
    <property type="match status" value="1"/>
</dbReference>
<dbReference type="SMART" id="SM00448">
    <property type="entry name" value="REC"/>
    <property type="match status" value="1"/>
</dbReference>
<dbReference type="PROSITE" id="PS50930">
    <property type="entry name" value="HTH_LYTTR"/>
    <property type="match status" value="1"/>
</dbReference>
<gene>
    <name evidence="4" type="ORF">FHS57_006289</name>
</gene>
<accession>A0A7W5ZSE6</accession>
<dbReference type="InterPro" id="IPR007492">
    <property type="entry name" value="LytTR_DNA-bd_dom"/>
</dbReference>
<dbReference type="Pfam" id="PF00072">
    <property type="entry name" value="Response_reg"/>
    <property type="match status" value="1"/>
</dbReference>
<dbReference type="PROSITE" id="PS50110">
    <property type="entry name" value="RESPONSE_REGULATORY"/>
    <property type="match status" value="1"/>
</dbReference>
<keyword evidence="1" id="KW-0597">Phosphoprotein</keyword>
<name>A0A7W5ZSE6_9BACT</name>
<keyword evidence="5" id="KW-1185">Reference proteome</keyword>
<dbReference type="Pfam" id="PF04397">
    <property type="entry name" value="LytTR"/>
    <property type="match status" value="1"/>
</dbReference>